<evidence type="ECO:0000313" key="5">
    <source>
        <dbReference type="Proteomes" id="UP000001364"/>
    </source>
</evidence>
<gene>
    <name evidence="4" type="ordered locus">CCNA_02777</name>
</gene>
<evidence type="ECO:0000313" key="4">
    <source>
        <dbReference type="EMBL" id="ACL96242.1"/>
    </source>
</evidence>
<evidence type="ECO:0000256" key="1">
    <source>
        <dbReference type="ARBA" id="ARBA00004442"/>
    </source>
</evidence>
<name>A0A0H3CBH7_CAUVN</name>
<organism evidence="4 5">
    <name type="scientific">Caulobacter vibrioides (strain NA1000 / CB15N)</name>
    <name type="common">Caulobacter crescentus</name>
    <dbReference type="NCBI Taxonomy" id="565050"/>
    <lineage>
        <taxon>Bacteria</taxon>
        <taxon>Pseudomonadati</taxon>
        <taxon>Pseudomonadota</taxon>
        <taxon>Alphaproteobacteria</taxon>
        <taxon>Caulobacterales</taxon>
        <taxon>Caulobacteraceae</taxon>
        <taxon>Caulobacter</taxon>
    </lineage>
</organism>
<dbReference type="GO" id="GO:0009279">
    <property type="term" value="C:cell outer membrane"/>
    <property type="evidence" value="ECO:0007669"/>
    <property type="project" value="UniProtKB-SubCell"/>
</dbReference>
<dbReference type="RefSeq" id="YP_002518150.1">
    <property type="nucleotide sequence ID" value="NC_011916.1"/>
</dbReference>
<dbReference type="GeneID" id="7330939"/>
<dbReference type="SUPFAM" id="SSF56935">
    <property type="entry name" value="Porins"/>
    <property type="match status" value="1"/>
</dbReference>
<dbReference type="KEGG" id="ccs:CCNA_02777"/>
<evidence type="ECO:0000256" key="2">
    <source>
        <dbReference type="ARBA" id="ARBA00023136"/>
    </source>
</evidence>
<sequence>MYLRASHQIDGTLKVYGRVENALDKDYQTILSYGTPGRGAFFGL</sequence>
<dbReference type="RefSeq" id="WP_010920541.1">
    <property type="nucleotide sequence ID" value="NC_011916.1"/>
</dbReference>
<dbReference type="EMBL" id="CP001340">
    <property type="protein sequence ID" value="ACL96242.1"/>
    <property type="molecule type" value="Genomic_DNA"/>
</dbReference>
<evidence type="ECO:0000256" key="3">
    <source>
        <dbReference type="ARBA" id="ARBA00023237"/>
    </source>
</evidence>
<proteinExistence type="predicted"/>
<keyword evidence="3" id="KW-0998">Cell outer membrane</keyword>
<keyword evidence="4" id="KW-0675">Receptor</keyword>
<dbReference type="HOGENOM" id="CLU_3214013_0_0_5"/>
<dbReference type="PATRIC" id="fig|565050.3.peg.2720"/>
<accession>A0A0H3CBH7</accession>
<dbReference type="Proteomes" id="UP000001364">
    <property type="component" value="Chromosome"/>
</dbReference>
<protein>
    <submittedName>
        <fullName evidence="4">Vitamin B12 receptor</fullName>
    </submittedName>
</protein>
<keyword evidence="5" id="KW-1185">Reference proteome</keyword>
<dbReference type="AlphaFoldDB" id="A0A0H3CBH7"/>
<dbReference type="SMR" id="A0A0H3CBH7"/>
<dbReference type="OrthoDB" id="9796221at2"/>
<dbReference type="InterPro" id="IPR036942">
    <property type="entry name" value="Beta-barrel_TonB_sf"/>
</dbReference>
<reference evidence="4 5" key="1">
    <citation type="journal article" date="2010" name="J. Bacteriol.">
        <title>The genetic basis of laboratory adaptation in Caulobacter crescentus.</title>
        <authorList>
            <person name="Marks M.E."/>
            <person name="Castro-Rojas C.M."/>
            <person name="Teiling C."/>
            <person name="Du L."/>
            <person name="Kapatral V."/>
            <person name="Walunas T.L."/>
            <person name="Crosson S."/>
        </authorList>
    </citation>
    <scope>NUCLEOTIDE SEQUENCE [LARGE SCALE GENOMIC DNA]</scope>
    <source>
        <strain evidence="5">NA1000 / CB15N</strain>
    </source>
</reference>
<comment type="subcellular location">
    <subcellularLocation>
        <location evidence="1">Cell outer membrane</location>
    </subcellularLocation>
</comment>
<keyword evidence="2" id="KW-0472">Membrane</keyword>
<dbReference type="Gene3D" id="2.40.170.20">
    <property type="entry name" value="TonB-dependent receptor, beta-barrel domain"/>
    <property type="match status" value="1"/>
</dbReference>